<dbReference type="OrthoDB" id="3267748at2759"/>
<organism evidence="2 3">
    <name type="scientific">Neolentinus lepideus HHB14362 ss-1</name>
    <dbReference type="NCBI Taxonomy" id="1314782"/>
    <lineage>
        <taxon>Eukaryota</taxon>
        <taxon>Fungi</taxon>
        <taxon>Dikarya</taxon>
        <taxon>Basidiomycota</taxon>
        <taxon>Agaricomycotina</taxon>
        <taxon>Agaricomycetes</taxon>
        <taxon>Gloeophyllales</taxon>
        <taxon>Gloeophyllaceae</taxon>
        <taxon>Neolentinus</taxon>
    </lineage>
</organism>
<feature type="non-terminal residue" evidence="2">
    <location>
        <position position="1"/>
    </location>
</feature>
<evidence type="ECO:0000313" key="2">
    <source>
        <dbReference type="EMBL" id="KZT29437.1"/>
    </source>
</evidence>
<dbReference type="STRING" id="1314782.A0A165VB94"/>
<dbReference type="InParanoid" id="A0A165VB94"/>
<name>A0A165VB94_9AGAM</name>
<evidence type="ECO:0000259" key="1">
    <source>
        <dbReference type="Pfam" id="PF03732"/>
    </source>
</evidence>
<dbReference type="Proteomes" id="UP000076761">
    <property type="component" value="Unassembled WGS sequence"/>
</dbReference>
<dbReference type="InterPro" id="IPR005162">
    <property type="entry name" value="Retrotrans_gag_dom"/>
</dbReference>
<sequence>FNKFMTKAITYVEDGHLLKKRRVQYISHYMTGQAHDFYTRSVSLNLGQWKLDKFFAELFNHCFPIDFHRKQHQKLRKCHQGDRTVKEYVFELTKLYNMLGTESECNRVVKLWDGLNQTIQAELWKKCLNPEVSSW</sequence>
<keyword evidence="3" id="KW-1185">Reference proteome</keyword>
<dbReference type="EMBL" id="KV425554">
    <property type="protein sequence ID" value="KZT29437.1"/>
    <property type="molecule type" value="Genomic_DNA"/>
</dbReference>
<gene>
    <name evidence="2" type="ORF">NEOLEDRAFT_1050393</name>
</gene>
<reference evidence="2 3" key="1">
    <citation type="journal article" date="2016" name="Mol. Biol. Evol.">
        <title>Comparative Genomics of Early-Diverging Mushroom-Forming Fungi Provides Insights into the Origins of Lignocellulose Decay Capabilities.</title>
        <authorList>
            <person name="Nagy L.G."/>
            <person name="Riley R."/>
            <person name="Tritt A."/>
            <person name="Adam C."/>
            <person name="Daum C."/>
            <person name="Floudas D."/>
            <person name="Sun H."/>
            <person name="Yadav J.S."/>
            <person name="Pangilinan J."/>
            <person name="Larsson K.H."/>
            <person name="Matsuura K."/>
            <person name="Barry K."/>
            <person name="Labutti K."/>
            <person name="Kuo R."/>
            <person name="Ohm R.A."/>
            <person name="Bhattacharya S.S."/>
            <person name="Shirouzu T."/>
            <person name="Yoshinaga Y."/>
            <person name="Martin F.M."/>
            <person name="Grigoriev I.V."/>
            <person name="Hibbett D.S."/>
        </authorList>
    </citation>
    <scope>NUCLEOTIDE SEQUENCE [LARGE SCALE GENOMIC DNA]</scope>
    <source>
        <strain evidence="2 3">HHB14362 ss-1</strain>
    </source>
</reference>
<protein>
    <recommendedName>
        <fullName evidence="1">Retrotransposon gag domain-containing protein</fullName>
    </recommendedName>
</protein>
<dbReference type="Pfam" id="PF03732">
    <property type="entry name" value="Retrotrans_gag"/>
    <property type="match status" value="1"/>
</dbReference>
<dbReference type="AlphaFoldDB" id="A0A165VB94"/>
<evidence type="ECO:0000313" key="3">
    <source>
        <dbReference type="Proteomes" id="UP000076761"/>
    </source>
</evidence>
<accession>A0A165VB94</accession>
<feature type="non-terminal residue" evidence="2">
    <location>
        <position position="135"/>
    </location>
</feature>
<feature type="domain" description="Retrotransposon gag" evidence="1">
    <location>
        <begin position="25"/>
        <end position="117"/>
    </location>
</feature>
<proteinExistence type="predicted"/>